<evidence type="ECO:0000256" key="16">
    <source>
        <dbReference type="PIRSR" id="PIRSR000346-1"/>
    </source>
</evidence>
<feature type="binding site" evidence="16">
    <location>
        <position position="253"/>
    </location>
    <ligand>
        <name>Fe cation</name>
        <dbReference type="ChEBI" id="CHEBI:24875"/>
        <label>2</label>
    </ligand>
</feature>
<evidence type="ECO:0000256" key="12">
    <source>
        <dbReference type="ARBA" id="ARBA00023002"/>
    </source>
</evidence>
<sequence length="432" mass="47545">MALGATLSRSGFPSCKPSAPAGSYFCCKPPSKATAAAASVGNGVLAINRSSWRCMSTATASREAMAGRRQEKKGVVDKEEEWRSYLAPERLQVLKEMEPWVEEHVLPLLKSVEASWQPSDLLPDPAALGSDGFHEACIELRERAAGVPDELLVCLVANMVTEEALPTYPSGLNRLEVVRDATGADTTAWARWIRGWSAEENRHGDVLNRYMHLSGRFDMREVERTVQRLIRDGITVHAPASPFHGFVYVAFQERATAIAHGNTARLVGARGAGDAALARICGTVAADEKRHEAAYTRIMGRLFEADPDAAVRAMAYMMRRRIDMPTAFINDGRHSGGDFYARFIAIAEKAGTYTLSDYRGILQHLIRQWGVEELTAGLSGEGRRAQDYLGALPNKIQRMEEKAHDRAVKAGKKPTPIPISWIFDRPISVVLT</sequence>
<evidence type="ECO:0000256" key="7">
    <source>
        <dbReference type="ARBA" id="ARBA00022528"/>
    </source>
</evidence>
<comment type="cofactor">
    <cofactor evidence="16">
        <name>Fe cation</name>
        <dbReference type="ChEBI" id="CHEBI:24875"/>
    </cofactor>
    <text evidence="16">Binds 2 iron ions per subunit.</text>
</comment>
<dbReference type="EMBL" id="OZ075124">
    <property type="protein sequence ID" value="CAL4924373.1"/>
    <property type="molecule type" value="Genomic_DNA"/>
</dbReference>
<dbReference type="Pfam" id="PF03405">
    <property type="entry name" value="FA_desaturase_2"/>
    <property type="match status" value="1"/>
</dbReference>
<comment type="cofactor">
    <cofactor evidence="1">
        <name>Fe(2+)</name>
        <dbReference type="ChEBI" id="CHEBI:29033"/>
    </cofactor>
</comment>
<protein>
    <submittedName>
        <fullName evidence="17">Uncharacterized protein</fullName>
    </submittedName>
</protein>
<keyword evidence="9 16" id="KW-0479">Metal-binding</keyword>
<evidence type="ECO:0000313" key="17">
    <source>
        <dbReference type="EMBL" id="CAL4924373.1"/>
    </source>
</evidence>
<keyword evidence="14" id="KW-0443">Lipid metabolism</keyword>
<feature type="binding site" evidence="16">
    <location>
        <position position="288"/>
    </location>
    <ligand>
        <name>Fe cation</name>
        <dbReference type="ChEBI" id="CHEBI:24875"/>
        <label>1</label>
    </ligand>
</feature>
<dbReference type="InterPro" id="IPR005067">
    <property type="entry name" value="Fatty_acid_desaturase-2"/>
</dbReference>
<evidence type="ECO:0000256" key="13">
    <source>
        <dbReference type="ARBA" id="ARBA00023004"/>
    </source>
</evidence>
<organism evidence="17 18">
    <name type="scientific">Urochloa decumbens</name>
    <dbReference type="NCBI Taxonomy" id="240449"/>
    <lineage>
        <taxon>Eukaryota</taxon>
        <taxon>Viridiplantae</taxon>
        <taxon>Streptophyta</taxon>
        <taxon>Embryophyta</taxon>
        <taxon>Tracheophyta</taxon>
        <taxon>Spermatophyta</taxon>
        <taxon>Magnoliopsida</taxon>
        <taxon>Liliopsida</taxon>
        <taxon>Poales</taxon>
        <taxon>Poaceae</taxon>
        <taxon>PACMAD clade</taxon>
        <taxon>Panicoideae</taxon>
        <taxon>Panicodae</taxon>
        <taxon>Paniceae</taxon>
        <taxon>Melinidinae</taxon>
        <taxon>Urochloa</taxon>
    </lineage>
</organism>
<evidence type="ECO:0000313" key="18">
    <source>
        <dbReference type="Proteomes" id="UP001497457"/>
    </source>
</evidence>
<feature type="binding site" evidence="16">
    <location>
        <position position="200"/>
    </location>
    <ligand>
        <name>Fe cation</name>
        <dbReference type="ChEBI" id="CHEBI:24875"/>
        <label>1</label>
    </ligand>
</feature>
<keyword evidence="15" id="KW-0275">Fatty acid biosynthesis</keyword>
<dbReference type="Gene3D" id="1.10.620.20">
    <property type="entry name" value="Ribonucleotide Reductase, subunit A"/>
    <property type="match status" value="1"/>
</dbReference>
<proteinExistence type="inferred from homology"/>
<evidence type="ECO:0000256" key="3">
    <source>
        <dbReference type="ARBA" id="ARBA00004872"/>
    </source>
</evidence>
<evidence type="ECO:0000256" key="15">
    <source>
        <dbReference type="ARBA" id="ARBA00023160"/>
    </source>
</evidence>
<feature type="binding site" evidence="16">
    <location>
        <position position="291"/>
    </location>
    <ligand>
        <name>Fe cation</name>
        <dbReference type="ChEBI" id="CHEBI:24875"/>
        <label>2</label>
    </ligand>
</feature>
<keyword evidence="13 16" id="KW-0408">Iron</keyword>
<evidence type="ECO:0000256" key="5">
    <source>
        <dbReference type="ARBA" id="ARBA00011738"/>
    </source>
</evidence>
<keyword evidence="7" id="KW-0150">Chloroplast</keyword>
<dbReference type="InterPro" id="IPR009078">
    <property type="entry name" value="Ferritin-like_SF"/>
</dbReference>
<dbReference type="SUPFAM" id="SSF47240">
    <property type="entry name" value="Ferritin-like"/>
    <property type="match status" value="1"/>
</dbReference>
<evidence type="ECO:0000256" key="2">
    <source>
        <dbReference type="ARBA" id="ARBA00004229"/>
    </source>
</evidence>
<dbReference type="GO" id="GO:0009507">
    <property type="term" value="C:chloroplast"/>
    <property type="evidence" value="ECO:0007669"/>
    <property type="project" value="UniProtKB-SubCell"/>
</dbReference>
<dbReference type="PANTHER" id="PTHR31155:SF15">
    <property type="entry name" value="ACYL-[ACYL-CARRIER-PROTEIN] DESATURASE 6, CHLOROPLASTIC"/>
    <property type="match status" value="1"/>
</dbReference>
<dbReference type="GO" id="GO:0006633">
    <property type="term" value="P:fatty acid biosynthetic process"/>
    <property type="evidence" value="ECO:0007669"/>
    <property type="project" value="UniProtKB-KW"/>
</dbReference>
<feature type="binding site" evidence="16">
    <location>
        <position position="200"/>
    </location>
    <ligand>
        <name>Fe cation</name>
        <dbReference type="ChEBI" id="CHEBI:24875"/>
        <label>2</label>
    </ligand>
</feature>
<gene>
    <name evidence="17" type="ORF">URODEC1_LOCUS22818</name>
</gene>
<comment type="pathway">
    <text evidence="3">Lipid metabolism; fatty acid metabolism.</text>
</comment>
<evidence type="ECO:0000256" key="11">
    <source>
        <dbReference type="ARBA" id="ARBA00022946"/>
    </source>
</evidence>
<feature type="binding site" evidence="16">
    <location>
        <position position="288"/>
    </location>
    <ligand>
        <name>Fe cation</name>
        <dbReference type="ChEBI" id="CHEBI:24875"/>
        <label>2</label>
    </ligand>
</feature>
<keyword evidence="11" id="KW-0809">Transit peptide</keyword>
<evidence type="ECO:0000256" key="8">
    <source>
        <dbReference type="ARBA" id="ARBA00022640"/>
    </source>
</evidence>
<dbReference type="Proteomes" id="UP001497457">
    <property type="component" value="Chromosome 14rd"/>
</dbReference>
<keyword evidence="10" id="KW-0276">Fatty acid metabolism</keyword>
<keyword evidence="6" id="KW-0444">Lipid biosynthesis</keyword>
<dbReference type="AlphaFoldDB" id="A0ABC8XDD4"/>
<accession>A0ABC8XDD4</accession>
<dbReference type="PIRSF" id="PIRSF000346">
    <property type="entry name" value="Dlt9_acylACP_des"/>
    <property type="match status" value="1"/>
</dbReference>
<feature type="binding site" evidence="16">
    <location>
        <position position="203"/>
    </location>
    <ligand>
        <name>Fe cation</name>
        <dbReference type="ChEBI" id="CHEBI:24875"/>
        <label>1</label>
    </ligand>
</feature>
<feature type="binding site" evidence="16">
    <location>
        <position position="162"/>
    </location>
    <ligand>
        <name>Fe cation</name>
        <dbReference type="ChEBI" id="CHEBI:24875"/>
        <label>1</label>
    </ligand>
</feature>
<keyword evidence="8" id="KW-0934">Plastid</keyword>
<dbReference type="GO" id="GO:0016491">
    <property type="term" value="F:oxidoreductase activity"/>
    <property type="evidence" value="ECO:0007669"/>
    <property type="project" value="UniProtKB-KW"/>
</dbReference>
<keyword evidence="12" id="KW-0560">Oxidoreductase</keyword>
<evidence type="ECO:0000256" key="9">
    <source>
        <dbReference type="ARBA" id="ARBA00022723"/>
    </source>
</evidence>
<dbReference type="PANTHER" id="PTHR31155">
    <property type="entry name" value="ACYL- ACYL-CARRIER-PROTEIN DESATURASE-RELATED"/>
    <property type="match status" value="1"/>
</dbReference>
<comment type="subunit">
    <text evidence="5">Homodimer.</text>
</comment>
<keyword evidence="18" id="KW-1185">Reference proteome</keyword>
<evidence type="ECO:0000256" key="6">
    <source>
        <dbReference type="ARBA" id="ARBA00022516"/>
    </source>
</evidence>
<reference evidence="17" key="1">
    <citation type="submission" date="2024-10" db="EMBL/GenBank/DDBJ databases">
        <authorList>
            <person name="Ryan C."/>
        </authorList>
    </citation>
    <scope>NUCLEOTIDE SEQUENCE [LARGE SCALE GENOMIC DNA]</scope>
</reference>
<evidence type="ECO:0000256" key="4">
    <source>
        <dbReference type="ARBA" id="ARBA00008749"/>
    </source>
</evidence>
<dbReference type="GO" id="GO:0046872">
    <property type="term" value="F:metal ion binding"/>
    <property type="evidence" value="ECO:0007669"/>
    <property type="project" value="UniProtKB-KW"/>
</dbReference>
<name>A0ABC8XDD4_9POAL</name>
<comment type="similarity">
    <text evidence="4">Belongs to the fatty acid desaturase type 2 family.</text>
</comment>
<dbReference type="InterPro" id="IPR012348">
    <property type="entry name" value="RNR-like"/>
</dbReference>
<evidence type="ECO:0000256" key="1">
    <source>
        <dbReference type="ARBA" id="ARBA00001954"/>
    </source>
</evidence>
<evidence type="ECO:0000256" key="14">
    <source>
        <dbReference type="ARBA" id="ARBA00023098"/>
    </source>
</evidence>
<dbReference type="CDD" id="cd01050">
    <property type="entry name" value="Acyl_ACP_Desat"/>
    <property type="match status" value="1"/>
</dbReference>
<evidence type="ECO:0000256" key="10">
    <source>
        <dbReference type="ARBA" id="ARBA00022832"/>
    </source>
</evidence>
<dbReference type="FunFam" id="1.10.620.20:FF:000002">
    <property type="entry name" value="Stearoyl-[acyl-carrier-protein] 9-desaturase, chloroplastic"/>
    <property type="match status" value="1"/>
</dbReference>
<comment type="subcellular location">
    <subcellularLocation>
        <location evidence="2">Plastid</location>
        <location evidence="2">Chloroplast</location>
    </subcellularLocation>
</comment>